<dbReference type="AlphaFoldDB" id="A0A1I4RBF0"/>
<feature type="binding site" evidence="7">
    <location>
        <begin position="163"/>
        <end position="164"/>
    </location>
    <ligand>
        <name>UDP-N-acetyl-alpha-D-muramoyl-L-alanyl-D-glutamate</name>
        <dbReference type="ChEBI" id="CHEBI:83900"/>
    </ligand>
</feature>
<evidence type="ECO:0000259" key="11">
    <source>
        <dbReference type="Pfam" id="PF08245"/>
    </source>
</evidence>
<sequence length="502" mass="53323">MSRSPHPWRLDRLLGPGVEVPSGGDMPVQGLALDSRGARPGEAFFALCGGHQHGLLHAPQAVERGAVAVIWEPVEGIMPPDPTVLGVPCVAVPGLRQHLGAIAARFHGHPSHELQVVGVTGTDGKTSVSHFLATALDTMAPPCGLMGTLGNGRPGALVPTQWTTPDALAVQAGLAALRDQGVRRVVMEVSSHALDQRRVDGVEFDVAILTHLGRDHLDYHVTPHAYGEAKARLFRWPHLKTAILNLDDPFGVQLAGRLDGQVPVLGYGLSPDPGKRDQLLAREVECLPRGLRFAVETPWGEGVLEAGVLGRFNVYNLLAALGGLLSLDVGLAEALEHLGHAATVPGRMECFHSANGPTLVVDYAHTPGALVQALQAAREHCDGRLWCVFGCGGDRDRGKRPLMAAAAERHADRVLLTSDNPRHEDPMAILREVCTGFADPGGVIVEPERETAIRRAYEEAAPGDLVLVAGKGHETGQTIGDQCRPYSDRQLAAALTGREGAP</sequence>
<dbReference type="Pfam" id="PF01225">
    <property type="entry name" value="Mur_ligase"/>
    <property type="match status" value="1"/>
</dbReference>
<feature type="binding site" evidence="7">
    <location>
        <position position="470"/>
    </location>
    <ligand>
        <name>meso-2,6-diaminopimelate</name>
        <dbReference type="ChEBI" id="CHEBI:57791"/>
    </ligand>
</feature>
<evidence type="ECO:0000259" key="9">
    <source>
        <dbReference type="Pfam" id="PF01225"/>
    </source>
</evidence>
<dbReference type="EC" id="6.3.2.13" evidence="7"/>
<proteinExistence type="inferred from homology"/>
<comment type="cofactor">
    <cofactor evidence="7">
        <name>Mg(2+)</name>
        <dbReference type="ChEBI" id="CHEBI:18420"/>
    </cofactor>
</comment>
<feature type="domain" description="Mur ligase central" evidence="11">
    <location>
        <begin position="119"/>
        <end position="322"/>
    </location>
</feature>
<feature type="short sequence motif" description="Meso-diaminopimelate recognition motif" evidence="7">
    <location>
        <begin position="419"/>
        <end position="422"/>
    </location>
</feature>
<reference evidence="12 13" key="1">
    <citation type="submission" date="2016-10" db="EMBL/GenBank/DDBJ databases">
        <authorList>
            <person name="de Groot N.N."/>
        </authorList>
    </citation>
    <scope>NUCLEOTIDE SEQUENCE [LARGE SCALE GENOMIC DNA]</scope>
    <source>
        <strain evidence="12 13">DSM 4180</strain>
    </source>
</reference>
<keyword evidence="6 7" id="KW-0961">Cell wall biogenesis/degradation</keyword>
<keyword evidence="3 7" id="KW-0133">Cell shape</keyword>
<dbReference type="GO" id="GO:0071555">
    <property type="term" value="P:cell wall organization"/>
    <property type="evidence" value="ECO:0007669"/>
    <property type="project" value="UniProtKB-KW"/>
</dbReference>
<dbReference type="InterPro" id="IPR004101">
    <property type="entry name" value="Mur_ligase_C"/>
</dbReference>
<keyword evidence="7" id="KW-0460">Magnesium</keyword>
<dbReference type="GO" id="GO:0000287">
    <property type="term" value="F:magnesium ion binding"/>
    <property type="evidence" value="ECO:0007669"/>
    <property type="project" value="UniProtKB-UniRule"/>
</dbReference>
<keyword evidence="7" id="KW-0067">ATP-binding</keyword>
<keyword evidence="2 7" id="KW-0132">Cell division</keyword>
<comment type="subcellular location">
    <subcellularLocation>
        <location evidence="7 8">Cytoplasm</location>
    </subcellularLocation>
</comment>
<dbReference type="Gene3D" id="3.40.1190.10">
    <property type="entry name" value="Mur-like, catalytic domain"/>
    <property type="match status" value="1"/>
</dbReference>
<evidence type="ECO:0000256" key="8">
    <source>
        <dbReference type="RuleBase" id="RU004135"/>
    </source>
</evidence>
<feature type="binding site" evidence="7">
    <location>
        <begin position="419"/>
        <end position="422"/>
    </location>
    <ligand>
        <name>meso-2,6-diaminopimelate</name>
        <dbReference type="ChEBI" id="CHEBI:57791"/>
    </ligand>
</feature>
<keyword evidence="7 12" id="KW-0436">Ligase</keyword>
<keyword evidence="13" id="KW-1185">Reference proteome</keyword>
<dbReference type="HAMAP" id="MF_00208">
    <property type="entry name" value="MurE"/>
    <property type="match status" value="1"/>
</dbReference>
<evidence type="ECO:0000256" key="5">
    <source>
        <dbReference type="ARBA" id="ARBA00023306"/>
    </source>
</evidence>
<dbReference type="Pfam" id="PF02875">
    <property type="entry name" value="Mur_ligase_C"/>
    <property type="match status" value="1"/>
</dbReference>
<comment type="pathway">
    <text evidence="7 8">Cell wall biogenesis; peptidoglycan biosynthesis.</text>
</comment>
<keyword evidence="7" id="KW-0547">Nucleotide-binding</keyword>
<dbReference type="RefSeq" id="WP_090484939.1">
    <property type="nucleotide sequence ID" value="NZ_FOUO01000007.1"/>
</dbReference>
<feature type="binding site" evidence="7">
    <location>
        <position position="196"/>
    </location>
    <ligand>
        <name>UDP-N-acetyl-alpha-D-muramoyl-L-alanyl-D-glutamate</name>
        <dbReference type="ChEBI" id="CHEBI:83900"/>
    </ligand>
</feature>
<keyword evidence="5 7" id="KW-0131">Cell cycle</keyword>
<evidence type="ECO:0000256" key="7">
    <source>
        <dbReference type="HAMAP-Rule" id="MF_00208"/>
    </source>
</evidence>
<dbReference type="GO" id="GO:0005737">
    <property type="term" value="C:cytoplasm"/>
    <property type="evidence" value="ECO:0007669"/>
    <property type="project" value="UniProtKB-SubCell"/>
</dbReference>
<dbReference type="GO" id="GO:0051301">
    <property type="term" value="P:cell division"/>
    <property type="evidence" value="ECO:0007669"/>
    <property type="project" value="UniProtKB-KW"/>
</dbReference>
<comment type="PTM">
    <text evidence="7">Carboxylation is probably crucial for Mg(2+) binding and, consequently, for the gamma-phosphate positioning of ATP.</text>
</comment>
<dbReference type="Gene3D" id="3.90.190.20">
    <property type="entry name" value="Mur ligase, C-terminal domain"/>
    <property type="match status" value="1"/>
</dbReference>
<dbReference type="InterPro" id="IPR036615">
    <property type="entry name" value="Mur_ligase_C_dom_sf"/>
</dbReference>
<dbReference type="PANTHER" id="PTHR23135:SF4">
    <property type="entry name" value="UDP-N-ACETYLMURAMOYL-L-ALANYL-D-GLUTAMATE--2,6-DIAMINOPIMELATE LIGASE MURE HOMOLOG, CHLOROPLASTIC"/>
    <property type="match status" value="1"/>
</dbReference>
<evidence type="ECO:0000313" key="13">
    <source>
        <dbReference type="Proteomes" id="UP000199556"/>
    </source>
</evidence>
<evidence type="ECO:0000256" key="4">
    <source>
        <dbReference type="ARBA" id="ARBA00022984"/>
    </source>
</evidence>
<dbReference type="PANTHER" id="PTHR23135">
    <property type="entry name" value="MUR LIGASE FAMILY MEMBER"/>
    <property type="match status" value="1"/>
</dbReference>
<dbReference type="GO" id="GO:0008360">
    <property type="term" value="P:regulation of cell shape"/>
    <property type="evidence" value="ECO:0007669"/>
    <property type="project" value="UniProtKB-KW"/>
</dbReference>
<dbReference type="NCBIfam" id="NF001126">
    <property type="entry name" value="PRK00139.1-4"/>
    <property type="match status" value="1"/>
</dbReference>
<comment type="caution">
    <text evidence="7">Lacks conserved residue(s) required for the propagation of feature annotation.</text>
</comment>
<feature type="binding site" evidence="7">
    <location>
        <begin position="121"/>
        <end position="127"/>
    </location>
    <ligand>
        <name>ATP</name>
        <dbReference type="ChEBI" id="CHEBI:30616"/>
    </ligand>
</feature>
<evidence type="ECO:0000256" key="1">
    <source>
        <dbReference type="ARBA" id="ARBA00005898"/>
    </source>
</evidence>
<organism evidence="12 13">
    <name type="scientific">Ectothiorhodospira mobilis</name>
    <dbReference type="NCBI Taxonomy" id="195064"/>
    <lineage>
        <taxon>Bacteria</taxon>
        <taxon>Pseudomonadati</taxon>
        <taxon>Pseudomonadota</taxon>
        <taxon>Gammaproteobacteria</taxon>
        <taxon>Chromatiales</taxon>
        <taxon>Ectothiorhodospiraceae</taxon>
        <taxon>Ectothiorhodospira</taxon>
    </lineage>
</organism>
<feature type="binding site" evidence="7">
    <location>
        <position position="190"/>
    </location>
    <ligand>
        <name>UDP-N-acetyl-alpha-D-muramoyl-L-alanyl-D-glutamate</name>
        <dbReference type="ChEBI" id="CHEBI:83900"/>
    </ligand>
</feature>
<dbReference type="SUPFAM" id="SSF53623">
    <property type="entry name" value="MurD-like peptide ligases, catalytic domain"/>
    <property type="match status" value="1"/>
</dbReference>
<comment type="catalytic activity">
    <reaction evidence="7">
        <text>UDP-N-acetyl-alpha-D-muramoyl-L-alanyl-D-glutamate + meso-2,6-diaminopimelate + ATP = UDP-N-acetyl-alpha-D-muramoyl-L-alanyl-gamma-D-glutamyl-meso-2,6-diaminopimelate + ADP + phosphate + H(+)</text>
        <dbReference type="Rhea" id="RHEA:23676"/>
        <dbReference type="ChEBI" id="CHEBI:15378"/>
        <dbReference type="ChEBI" id="CHEBI:30616"/>
        <dbReference type="ChEBI" id="CHEBI:43474"/>
        <dbReference type="ChEBI" id="CHEBI:57791"/>
        <dbReference type="ChEBI" id="CHEBI:83900"/>
        <dbReference type="ChEBI" id="CHEBI:83905"/>
        <dbReference type="ChEBI" id="CHEBI:456216"/>
        <dbReference type="EC" id="6.3.2.13"/>
    </reaction>
</comment>
<dbReference type="OrthoDB" id="9800958at2"/>
<feature type="binding site" evidence="7">
    <location>
        <position position="33"/>
    </location>
    <ligand>
        <name>UDP-N-acetyl-alpha-D-muramoyl-L-alanyl-D-glutamate</name>
        <dbReference type="ChEBI" id="CHEBI:83900"/>
    </ligand>
</feature>
<dbReference type="Proteomes" id="UP000199556">
    <property type="component" value="Unassembled WGS sequence"/>
</dbReference>
<dbReference type="GO" id="GO:0009252">
    <property type="term" value="P:peptidoglycan biosynthetic process"/>
    <property type="evidence" value="ECO:0007669"/>
    <property type="project" value="UniProtKB-UniRule"/>
</dbReference>
<dbReference type="GO" id="GO:0008765">
    <property type="term" value="F:UDP-N-acetylmuramoylalanyl-D-glutamate-2,6-diaminopimelate ligase activity"/>
    <property type="evidence" value="ECO:0007669"/>
    <property type="project" value="UniProtKB-UniRule"/>
</dbReference>
<feature type="domain" description="Mur ligase C-terminal" evidence="10">
    <location>
        <begin position="346"/>
        <end position="472"/>
    </location>
</feature>
<dbReference type="InterPro" id="IPR000713">
    <property type="entry name" value="Mur_ligase_N"/>
</dbReference>
<dbReference type="STRING" id="195064.SAMN05421721_10753"/>
<dbReference type="InterPro" id="IPR035911">
    <property type="entry name" value="MurE/MurF_N"/>
</dbReference>
<evidence type="ECO:0000313" key="12">
    <source>
        <dbReference type="EMBL" id="SFM49366.1"/>
    </source>
</evidence>
<comment type="similarity">
    <text evidence="1 7">Belongs to the MurCDEF family. MurE subfamily.</text>
</comment>
<feature type="binding site" evidence="7">
    <location>
        <position position="395"/>
    </location>
    <ligand>
        <name>meso-2,6-diaminopimelate</name>
        <dbReference type="ChEBI" id="CHEBI:57791"/>
    </ligand>
</feature>
<dbReference type="Gene3D" id="3.40.1390.10">
    <property type="entry name" value="MurE/MurF, N-terminal domain"/>
    <property type="match status" value="1"/>
</dbReference>
<feature type="binding site" evidence="7">
    <location>
        <position position="35"/>
    </location>
    <ligand>
        <name>UDP-N-acetyl-alpha-D-muramoyl-L-alanyl-D-glutamate</name>
        <dbReference type="ChEBI" id="CHEBI:83900"/>
    </ligand>
</feature>
<evidence type="ECO:0000256" key="2">
    <source>
        <dbReference type="ARBA" id="ARBA00022618"/>
    </source>
</evidence>
<dbReference type="InterPro" id="IPR036565">
    <property type="entry name" value="Mur-like_cat_sf"/>
</dbReference>
<feature type="binding site" evidence="7">
    <location>
        <position position="198"/>
    </location>
    <ligand>
        <name>UDP-N-acetyl-alpha-D-muramoyl-L-alanyl-D-glutamate</name>
        <dbReference type="ChEBI" id="CHEBI:83900"/>
    </ligand>
</feature>
<comment type="function">
    <text evidence="7">Catalyzes the addition of meso-diaminopimelic acid to the nucleotide precursor UDP-N-acetylmuramoyl-L-alanyl-D-glutamate (UMAG) in the biosynthesis of bacterial cell-wall peptidoglycan.</text>
</comment>
<accession>A0A1I4RBF0</accession>
<dbReference type="GO" id="GO:0005524">
    <property type="term" value="F:ATP binding"/>
    <property type="evidence" value="ECO:0007669"/>
    <property type="project" value="UniProtKB-UniRule"/>
</dbReference>
<dbReference type="UniPathway" id="UPA00219"/>
<protein>
    <recommendedName>
        <fullName evidence="7">UDP-N-acetylmuramoyl-L-alanyl-D-glutamate--2,6-diaminopimelate ligase</fullName>
        <ecNumber evidence="7">6.3.2.13</ecNumber>
    </recommendedName>
    <alternativeName>
        <fullName evidence="7">Meso-A2pm-adding enzyme</fullName>
    </alternativeName>
    <alternativeName>
        <fullName evidence="7">Meso-diaminopimelate-adding enzyme</fullName>
    </alternativeName>
    <alternativeName>
        <fullName evidence="7">UDP-MurNAc-L-Ala-D-Glu:meso-diaminopimelate ligase</fullName>
    </alternativeName>
    <alternativeName>
        <fullName evidence="7">UDP-MurNAc-tripeptide synthetase</fullName>
    </alternativeName>
    <alternativeName>
        <fullName evidence="7">UDP-N-acetylmuramyl-tripeptide synthetase</fullName>
    </alternativeName>
</protein>
<evidence type="ECO:0000259" key="10">
    <source>
        <dbReference type="Pfam" id="PF02875"/>
    </source>
</evidence>
<feature type="binding site" evidence="7">
    <location>
        <position position="474"/>
    </location>
    <ligand>
        <name>meso-2,6-diaminopimelate</name>
        <dbReference type="ChEBI" id="CHEBI:57791"/>
    </ligand>
</feature>
<keyword evidence="4 7" id="KW-0573">Peptidoglycan synthesis</keyword>
<dbReference type="SUPFAM" id="SSF53244">
    <property type="entry name" value="MurD-like peptide ligases, peptide-binding domain"/>
    <property type="match status" value="1"/>
</dbReference>
<evidence type="ECO:0000256" key="3">
    <source>
        <dbReference type="ARBA" id="ARBA00022960"/>
    </source>
</evidence>
<keyword evidence="7" id="KW-0963">Cytoplasm</keyword>
<name>A0A1I4RBF0_ECTMO</name>
<dbReference type="NCBIfam" id="TIGR01085">
    <property type="entry name" value="murE"/>
    <property type="match status" value="1"/>
</dbReference>
<evidence type="ECO:0000256" key="6">
    <source>
        <dbReference type="ARBA" id="ARBA00023316"/>
    </source>
</evidence>
<feature type="modified residue" description="N6-carboxylysine" evidence="7">
    <location>
        <position position="230"/>
    </location>
</feature>
<dbReference type="SUPFAM" id="SSF63418">
    <property type="entry name" value="MurE/MurF N-terminal domain"/>
    <property type="match status" value="1"/>
</dbReference>
<dbReference type="InterPro" id="IPR005761">
    <property type="entry name" value="UDP-N-AcMur-Glu-dNH2Pim_ligase"/>
</dbReference>
<dbReference type="EMBL" id="FOUO01000007">
    <property type="protein sequence ID" value="SFM49366.1"/>
    <property type="molecule type" value="Genomic_DNA"/>
</dbReference>
<feature type="domain" description="Mur ligase N-terminal catalytic" evidence="9">
    <location>
        <begin position="28"/>
        <end position="107"/>
    </location>
</feature>
<dbReference type="Pfam" id="PF08245">
    <property type="entry name" value="Mur_ligase_M"/>
    <property type="match status" value="1"/>
</dbReference>
<dbReference type="InterPro" id="IPR013221">
    <property type="entry name" value="Mur_ligase_cen"/>
</dbReference>
<gene>
    <name evidence="7" type="primary">murE</name>
    <name evidence="12" type="ORF">SAMN05421721_10753</name>
</gene>